<dbReference type="Proteomes" id="UP000310200">
    <property type="component" value="Unassembled WGS sequence"/>
</dbReference>
<gene>
    <name evidence="1" type="ORF">DBV15_03191</name>
</gene>
<organism evidence="1 2">
    <name type="scientific">Temnothorax longispinosus</name>
    <dbReference type="NCBI Taxonomy" id="300112"/>
    <lineage>
        <taxon>Eukaryota</taxon>
        <taxon>Metazoa</taxon>
        <taxon>Ecdysozoa</taxon>
        <taxon>Arthropoda</taxon>
        <taxon>Hexapoda</taxon>
        <taxon>Insecta</taxon>
        <taxon>Pterygota</taxon>
        <taxon>Neoptera</taxon>
        <taxon>Endopterygota</taxon>
        <taxon>Hymenoptera</taxon>
        <taxon>Apocrita</taxon>
        <taxon>Aculeata</taxon>
        <taxon>Formicoidea</taxon>
        <taxon>Formicidae</taxon>
        <taxon>Myrmicinae</taxon>
        <taxon>Temnothorax</taxon>
    </lineage>
</organism>
<feature type="non-terminal residue" evidence="1">
    <location>
        <position position="1"/>
    </location>
</feature>
<proteinExistence type="predicted"/>
<name>A0A4S2L3J8_9HYME</name>
<comment type="caution">
    <text evidence="1">The sequence shown here is derived from an EMBL/GenBank/DDBJ whole genome shotgun (WGS) entry which is preliminary data.</text>
</comment>
<dbReference type="EMBL" id="QBLH01000159">
    <property type="protein sequence ID" value="TGZ57365.1"/>
    <property type="molecule type" value="Genomic_DNA"/>
</dbReference>
<protein>
    <submittedName>
        <fullName evidence="1">Uncharacterized protein</fullName>
    </submittedName>
</protein>
<feature type="non-terminal residue" evidence="1">
    <location>
        <position position="79"/>
    </location>
</feature>
<accession>A0A4S2L3J8</accession>
<dbReference type="AlphaFoldDB" id="A0A4S2L3J8"/>
<reference evidence="1 2" key="1">
    <citation type="journal article" date="2019" name="Philos. Trans. R. Soc. Lond., B, Biol. Sci.">
        <title>Ant behaviour and brain gene expression of defending hosts depend on the ecological success of the intruding social parasite.</title>
        <authorList>
            <person name="Kaur R."/>
            <person name="Stoldt M."/>
            <person name="Jongepier E."/>
            <person name="Feldmeyer B."/>
            <person name="Menzel F."/>
            <person name="Bornberg-Bauer E."/>
            <person name="Foitzik S."/>
        </authorList>
    </citation>
    <scope>NUCLEOTIDE SEQUENCE [LARGE SCALE GENOMIC DNA]</scope>
    <source>
        <tissue evidence="1">Whole body</tissue>
    </source>
</reference>
<keyword evidence="2" id="KW-1185">Reference proteome</keyword>
<sequence>TKSFGTNLSTFDLSTFDLSTFDLSTFDLSTYLSSRRSFYDRFDQRINKTSGNLSPRNRTLSFGRNLKNKRGNGRITYVF</sequence>
<evidence type="ECO:0000313" key="1">
    <source>
        <dbReference type="EMBL" id="TGZ57365.1"/>
    </source>
</evidence>
<evidence type="ECO:0000313" key="2">
    <source>
        <dbReference type="Proteomes" id="UP000310200"/>
    </source>
</evidence>